<organism evidence="2 3">
    <name type="scientific">Aspergillus calidoustus</name>
    <dbReference type="NCBI Taxonomy" id="454130"/>
    <lineage>
        <taxon>Eukaryota</taxon>
        <taxon>Fungi</taxon>
        <taxon>Dikarya</taxon>
        <taxon>Ascomycota</taxon>
        <taxon>Pezizomycotina</taxon>
        <taxon>Eurotiomycetes</taxon>
        <taxon>Eurotiomycetidae</taxon>
        <taxon>Eurotiales</taxon>
        <taxon>Aspergillaceae</taxon>
        <taxon>Aspergillus</taxon>
        <taxon>Aspergillus subgen. Nidulantes</taxon>
    </lineage>
</organism>
<dbReference type="OrthoDB" id="8954335at2759"/>
<accession>A0A0U5GH13</accession>
<feature type="compositionally biased region" description="Polar residues" evidence="1">
    <location>
        <begin position="107"/>
        <end position="116"/>
    </location>
</feature>
<dbReference type="EMBL" id="CDMC01000022">
    <property type="protein sequence ID" value="CEL10992.1"/>
    <property type="molecule type" value="Genomic_DNA"/>
</dbReference>
<sequence length="116" mass="13633">MNKEKAKWAQERREIGEELKLAIEQRDDEAEEMMGEGRDRYTKIIQRVKNDTEALMATMDKSLAERDDHVAEMEMMLRRQKLEHNEQLAAIRERQSAREGKRRVTCTPATKQTTQG</sequence>
<gene>
    <name evidence="2" type="ORF">ASPCAL14099</name>
</gene>
<evidence type="ECO:0000256" key="1">
    <source>
        <dbReference type="SAM" id="MobiDB-lite"/>
    </source>
</evidence>
<feature type="region of interest" description="Disordered" evidence="1">
    <location>
        <begin position="93"/>
        <end position="116"/>
    </location>
</feature>
<protein>
    <submittedName>
        <fullName evidence="2">Uncharacterized protein</fullName>
    </submittedName>
</protein>
<evidence type="ECO:0000313" key="3">
    <source>
        <dbReference type="Proteomes" id="UP000054771"/>
    </source>
</evidence>
<proteinExistence type="predicted"/>
<dbReference type="AlphaFoldDB" id="A0A0U5GH13"/>
<reference evidence="3" key="1">
    <citation type="journal article" date="2016" name="Genome Announc.">
        <title>Draft genome sequences of fungus Aspergillus calidoustus.</title>
        <authorList>
            <person name="Horn F."/>
            <person name="Linde J."/>
            <person name="Mattern D.J."/>
            <person name="Walther G."/>
            <person name="Guthke R."/>
            <person name="Scherlach K."/>
            <person name="Martin K."/>
            <person name="Brakhage A.A."/>
            <person name="Petzke L."/>
            <person name="Valiante V."/>
        </authorList>
    </citation>
    <scope>NUCLEOTIDE SEQUENCE [LARGE SCALE GENOMIC DNA]</scope>
    <source>
        <strain evidence="3">SF006504</strain>
    </source>
</reference>
<evidence type="ECO:0000313" key="2">
    <source>
        <dbReference type="EMBL" id="CEL10992.1"/>
    </source>
</evidence>
<keyword evidence="3" id="KW-1185">Reference proteome</keyword>
<name>A0A0U5GH13_ASPCI</name>
<dbReference type="Proteomes" id="UP000054771">
    <property type="component" value="Unassembled WGS sequence"/>
</dbReference>